<dbReference type="OrthoDB" id="3681559at2"/>
<evidence type="ECO:0000259" key="1">
    <source>
        <dbReference type="Pfam" id="PF12680"/>
    </source>
</evidence>
<sequence>MTEPSRTVRGLFAESLRLLLAKDMIGYAGLWAVDGVMEFPFATANYPARLEGRAAVEDYLRGYPDLLDVQEITEQTVHQATDPDVVVAEFEAAGRVVATGRLYRMRYVAVITARDGEIVSYRDYWSPLAGAEILGGLDEFTAAFTGGGESTG</sequence>
<dbReference type="Gene3D" id="3.10.450.50">
    <property type="match status" value="1"/>
</dbReference>
<dbReference type="Proteomes" id="UP000295680">
    <property type="component" value="Unassembled WGS sequence"/>
</dbReference>
<dbReference type="SUPFAM" id="SSF54427">
    <property type="entry name" value="NTF2-like"/>
    <property type="match status" value="1"/>
</dbReference>
<dbReference type="AlphaFoldDB" id="A0A4R2JC54"/>
<accession>A0A4R2JC54</accession>
<gene>
    <name evidence="2" type="ORF">EV192_109299</name>
</gene>
<dbReference type="EMBL" id="SLWS01000009">
    <property type="protein sequence ID" value="TCO54318.1"/>
    <property type="molecule type" value="Genomic_DNA"/>
</dbReference>
<reference evidence="2 3" key="1">
    <citation type="submission" date="2019-03" db="EMBL/GenBank/DDBJ databases">
        <title>Genomic Encyclopedia of Type Strains, Phase IV (KMG-IV): sequencing the most valuable type-strain genomes for metagenomic binning, comparative biology and taxonomic classification.</title>
        <authorList>
            <person name="Goeker M."/>
        </authorList>
    </citation>
    <scope>NUCLEOTIDE SEQUENCE [LARGE SCALE GENOMIC DNA]</scope>
    <source>
        <strain evidence="2 3">DSM 45934</strain>
    </source>
</reference>
<protein>
    <submittedName>
        <fullName evidence="2">Ketosteroid isomerase-like protein</fullName>
    </submittedName>
</protein>
<dbReference type="InterPro" id="IPR037401">
    <property type="entry name" value="SnoaL-like"/>
</dbReference>
<dbReference type="InterPro" id="IPR032710">
    <property type="entry name" value="NTF2-like_dom_sf"/>
</dbReference>
<dbReference type="Pfam" id="PF12680">
    <property type="entry name" value="SnoaL_2"/>
    <property type="match status" value="1"/>
</dbReference>
<comment type="caution">
    <text evidence="2">The sequence shown here is derived from an EMBL/GenBank/DDBJ whole genome shotgun (WGS) entry which is preliminary data.</text>
</comment>
<evidence type="ECO:0000313" key="2">
    <source>
        <dbReference type="EMBL" id="TCO54318.1"/>
    </source>
</evidence>
<keyword evidence="2" id="KW-0413">Isomerase</keyword>
<feature type="domain" description="SnoaL-like" evidence="1">
    <location>
        <begin position="16"/>
        <end position="121"/>
    </location>
</feature>
<keyword evidence="3" id="KW-1185">Reference proteome</keyword>
<name>A0A4R2JC54_9PSEU</name>
<organism evidence="2 3">
    <name type="scientific">Actinocrispum wychmicini</name>
    <dbReference type="NCBI Taxonomy" id="1213861"/>
    <lineage>
        <taxon>Bacteria</taxon>
        <taxon>Bacillati</taxon>
        <taxon>Actinomycetota</taxon>
        <taxon>Actinomycetes</taxon>
        <taxon>Pseudonocardiales</taxon>
        <taxon>Pseudonocardiaceae</taxon>
        <taxon>Actinocrispum</taxon>
    </lineage>
</organism>
<evidence type="ECO:0000313" key="3">
    <source>
        <dbReference type="Proteomes" id="UP000295680"/>
    </source>
</evidence>
<proteinExistence type="predicted"/>
<dbReference type="RefSeq" id="WP_132123291.1">
    <property type="nucleotide sequence ID" value="NZ_SLWS01000009.1"/>
</dbReference>
<dbReference type="GO" id="GO:0016853">
    <property type="term" value="F:isomerase activity"/>
    <property type="evidence" value="ECO:0007669"/>
    <property type="project" value="UniProtKB-KW"/>
</dbReference>